<dbReference type="PANTHER" id="PTHR11240">
    <property type="entry name" value="RIBONUCLEASE T2"/>
    <property type="match status" value="1"/>
</dbReference>
<evidence type="ECO:0000256" key="2">
    <source>
        <dbReference type="RuleBase" id="RU004328"/>
    </source>
</evidence>
<reference evidence="4 5" key="1">
    <citation type="submission" date="2021-07" db="EMBL/GenBank/DDBJ databases">
        <title>Alteriqipengyuania abyssalis NZ-12B nov, sp.nov isolated from deep sea sponge in pacific ocean.</title>
        <authorList>
            <person name="Tareen S."/>
            <person name="Wink J."/>
        </authorList>
    </citation>
    <scope>NUCLEOTIDE SEQUENCE [LARGE SCALE GENOMIC DNA]</scope>
    <source>
        <strain evidence="4 5">NZ-12B</strain>
    </source>
</reference>
<evidence type="ECO:0000313" key="4">
    <source>
        <dbReference type="EMBL" id="MBY8336563.1"/>
    </source>
</evidence>
<dbReference type="InterPro" id="IPR018188">
    <property type="entry name" value="RNase_T2_His_AS_1"/>
</dbReference>
<evidence type="ECO:0000256" key="1">
    <source>
        <dbReference type="ARBA" id="ARBA00007469"/>
    </source>
</evidence>
<accession>A0ABS7PDN6</accession>
<dbReference type="PANTHER" id="PTHR11240:SF22">
    <property type="entry name" value="RIBONUCLEASE T2"/>
    <property type="match status" value="1"/>
</dbReference>
<dbReference type="RefSeq" id="WP_222824241.1">
    <property type="nucleotide sequence ID" value="NZ_JAHWXP010000002.1"/>
</dbReference>
<keyword evidence="3" id="KW-0732">Signal</keyword>
<feature type="signal peptide" evidence="3">
    <location>
        <begin position="1"/>
        <end position="20"/>
    </location>
</feature>
<comment type="similarity">
    <text evidence="1 2">Belongs to the RNase T2 family.</text>
</comment>
<name>A0ABS7PDN6_9SPHN</name>
<dbReference type="Proteomes" id="UP000759298">
    <property type="component" value="Unassembled WGS sequence"/>
</dbReference>
<dbReference type="InterPro" id="IPR001568">
    <property type="entry name" value="RNase_T2-like"/>
</dbReference>
<dbReference type="InterPro" id="IPR036430">
    <property type="entry name" value="RNase_T2-like_sf"/>
</dbReference>
<dbReference type="SUPFAM" id="SSF55895">
    <property type="entry name" value="Ribonuclease Rh-like"/>
    <property type="match status" value="1"/>
</dbReference>
<sequence>MRRIALALALGAALTGTASAQSYQCTPPRSVAVPGIAREGPTRAMPVTGYVLSLSWSPEFCRTRKESPRHAQQCSGRNGSFGLILHGLWPQGARSWPQWCAARNVRPTGAQLARQMCVQPSTSLAMRQWAKHGSCIADRPDRYFRITRILHRSLDWPDLDRLSRKEGLTAGDVREAWMQANTNWRPEMIAVMLNERGWLEELRLCYGRDWLPAACKRSARGAADDAPAKIWRGL</sequence>
<feature type="chain" id="PRO_5046268732" evidence="3">
    <location>
        <begin position="21"/>
        <end position="234"/>
    </location>
</feature>
<dbReference type="Pfam" id="PF00445">
    <property type="entry name" value="Ribonuclease_T2"/>
    <property type="match status" value="1"/>
</dbReference>
<comment type="caution">
    <text evidence="4">The sequence shown here is derived from an EMBL/GenBank/DDBJ whole genome shotgun (WGS) entry which is preliminary data.</text>
</comment>
<organism evidence="4 5">
    <name type="scientific">Alteriqipengyuania abyssalis</name>
    <dbReference type="NCBI Taxonomy" id="2860200"/>
    <lineage>
        <taxon>Bacteria</taxon>
        <taxon>Pseudomonadati</taxon>
        <taxon>Pseudomonadota</taxon>
        <taxon>Alphaproteobacteria</taxon>
        <taxon>Sphingomonadales</taxon>
        <taxon>Erythrobacteraceae</taxon>
        <taxon>Alteriqipengyuania</taxon>
    </lineage>
</organism>
<keyword evidence="5" id="KW-1185">Reference proteome</keyword>
<evidence type="ECO:0000313" key="5">
    <source>
        <dbReference type="Proteomes" id="UP000759298"/>
    </source>
</evidence>
<proteinExistence type="inferred from homology"/>
<dbReference type="EMBL" id="JAHWXP010000002">
    <property type="protein sequence ID" value="MBY8336563.1"/>
    <property type="molecule type" value="Genomic_DNA"/>
</dbReference>
<evidence type="ECO:0000256" key="3">
    <source>
        <dbReference type="SAM" id="SignalP"/>
    </source>
</evidence>
<dbReference type="Gene3D" id="3.90.730.10">
    <property type="entry name" value="Ribonuclease T2-like"/>
    <property type="match status" value="1"/>
</dbReference>
<gene>
    <name evidence="4" type="ORF">KYN89_05845</name>
</gene>
<protein>
    <submittedName>
        <fullName evidence="4">Ribonuclease T</fullName>
    </submittedName>
</protein>
<dbReference type="PROSITE" id="PS00530">
    <property type="entry name" value="RNASE_T2_1"/>
    <property type="match status" value="1"/>
</dbReference>